<sequence>MHDDRRRFSRIPFDAQTMLQQDGWCVAAQLIDISLRGLLVMQPESWDPARAQTPFIAIIELSEGSQIRMEVTLAHAEENLLGFQCEHIDLDSISHLRRLVALNLGDETMLERELAALL</sequence>
<dbReference type="GO" id="GO:0035438">
    <property type="term" value="F:cyclic-di-GMP binding"/>
    <property type="evidence" value="ECO:0007669"/>
    <property type="project" value="InterPro"/>
</dbReference>
<accession>A0A2P4EY35</accession>
<feature type="domain" description="PilZ" evidence="2">
    <location>
        <begin position="4"/>
        <end position="101"/>
    </location>
</feature>
<comment type="function">
    <text evidence="1">Binds the second messenger bis-(3'-5') cyclic dimeric guanosine monophosphate (c-di-GMP). Can bind two c-di-GMP molecules per monomer. May play a role in bacterial second-messenger regulated processes. Binding to c-di-GMP induces a conformational change of the C- and N-termini resulting in the exposure of a highly negative surface on one side of the protein to a possible effector protein.</text>
</comment>
<comment type="subunit">
    <text evidence="1">Monomer in both c-di-GMP-bound and free forms.</text>
</comment>
<dbReference type="Pfam" id="PF07238">
    <property type="entry name" value="PilZ"/>
    <property type="match status" value="1"/>
</dbReference>
<gene>
    <name evidence="3" type="ORF">C1949_05015</name>
</gene>
<dbReference type="PIRSF" id="PIRSF028141">
    <property type="entry name" value="C-di-GMP_BP_PA4608"/>
    <property type="match status" value="1"/>
</dbReference>
<reference evidence="3 4" key="1">
    <citation type="submission" date="2018-01" db="EMBL/GenBank/DDBJ databases">
        <title>Draft genome of the type strain Pseudomonas oceani DSM 100277 isolated from the deep water in Okinawa trough, northwestern Pacific Ocean.</title>
        <authorList>
            <person name="Gomila M."/>
            <person name="Mulet M."/>
            <person name="Garcia-Valdes E."/>
            <person name="Lalucat J."/>
        </authorList>
    </citation>
    <scope>NUCLEOTIDE SEQUENCE [LARGE SCALE GENOMIC DNA]</scope>
    <source>
        <strain evidence="3 4">DSM 100277</strain>
    </source>
</reference>
<dbReference type="AlphaFoldDB" id="A0A2P4EY35"/>
<evidence type="ECO:0000313" key="3">
    <source>
        <dbReference type="EMBL" id="POB05132.1"/>
    </source>
</evidence>
<name>A0A2P4EY35_9GAMM</name>
<dbReference type="OrthoDB" id="5298508at2"/>
<dbReference type="InterPro" id="IPR009875">
    <property type="entry name" value="PilZ_domain"/>
</dbReference>
<dbReference type="RefSeq" id="WP_104737370.1">
    <property type="nucleotide sequence ID" value="NZ_BMHR01000001.1"/>
</dbReference>
<dbReference type="SUPFAM" id="SSF141371">
    <property type="entry name" value="PilZ domain-like"/>
    <property type="match status" value="1"/>
</dbReference>
<organism evidence="3 4">
    <name type="scientific">Halopseudomonas oceani</name>
    <dbReference type="NCBI Taxonomy" id="1708783"/>
    <lineage>
        <taxon>Bacteria</taxon>
        <taxon>Pseudomonadati</taxon>
        <taxon>Pseudomonadota</taxon>
        <taxon>Gammaproteobacteria</taxon>
        <taxon>Pseudomonadales</taxon>
        <taxon>Pseudomonadaceae</taxon>
        <taxon>Halopseudomonas</taxon>
    </lineage>
</organism>
<dbReference type="EMBL" id="PPSK01000003">
    <property type="protein sequence ID" value="POB05132.1"/>
    <property type="molecule type" value="Genomic_DNA"/>
</dbReference>
<evidence type="ECO:0000256" key="1">
    <source>
        <dbReference type="PIRNR" id="PIRNR028141"/>
    </source>
</evidence>
<dbReference type="InterPro" id="IPR027021">
    <property type="entry name" value="C-di-GMP_BP_PA4608"/>
</dbReference>
<protein>
    <recommendedName>
        <fullName evidence="1">Cyclic diguanosine monophosphate-binding protein</fullName>
        <shortName evidence="1">c-di-GMP-binding protein</shortName>
    </recommendedName>
    <alternativeName>
        <fullName evidence="1">Pilz domain-containing protein</fullName>
    </alternativeName>
</protein>
<keyword evidence="4" id="KW-1185">Reference proteome</keyword>
<comment type="caution">
    <text evidence="3">The sequence shown here is derived from an EMBL/GenBank/DDBJ whole genome shotgun (WGS) entry which is preliminary data.</text>
</comment>
<keyword evidence="1" id="KW-0547">Nucleotide-binding</keyword>
<keyword evidence="1" id="KW-0973">c-di-GMP</keyword>
<proteinExistence type="predicted"/>
<dbReference type="Gene3D" id="2.40.10.220">
    <property type="entry name" value="predicted glycosyltransferase like domains"/>
    <property type="match status" value="1"/>
</dbReference>
<evidence type="ECO:0000313" key="4">
    <source>
        <dbReference type="Proteomes" id="UP000243451"/>
    </source>
</evidence>
<evidence type="ECO:0000259" key="2">
    <source>
        <dbReference type="Pfam" id="PF07238"/>
    </source>
</evidence>
<dbReference type="Proteomes" id="UP000243451">
    <property type="component" value="Unassembled WGS sequence"/>
</dbReference>